<proteinExistence type="predicted"/>
<feature type="transmembrane region" description="Helical" evidence="1">
    <location>
        <begin position="14"/>
        <end position="37"/>
    </location>
</feature>
<evidence type="ECO:0000313" key="3">
    <source>
        <dbReference type="Proteomes" id="UP000251577"/>
    </source>
</evidence>
<keyword evidence="3" id="KW-1185">Reference proteome</keyword>
<keyword evidence="1" id="KW-0472">Membrane</keyword>
<dbReference type="AlphaFoldDB" id="A0A364V951"/>
<accession>A0A364V951</accession>
<comment type="caution">
    <text evidence="2">The sequence shown here is derived from an EMBL/GenBank/DDBJ whole genome shotgun (WGS) entry which is preliminary data.</text>
</comment>
<keyword evidence="1" id="KW-1133">Transmembrane helix</keyword>
<evidence type="ECO:0000313" key="2">
    <source>
        <dbReference type="EMBL" id="RAV33096.1"/>
    </source>
</evidence>
<protein>
    <submittedName>
        <fullName evidence="2">Uncharacterized protein</fullName>
    </submittedName>
</protein>
<reference evidence="2 3" key="1">
    <citation type="journal article" date="2018" name="Syst. Appl. Microbiol.">
        <title>Corynebacterium heidelbergense sp. nov., isolated from the preen glands of Egyptian geese (Alopochen aegyptiacus).</title>
        <authorList>
            <person name="Braun M.S."/>
            <person name="Wang E."/>
            <person name="Zimmermann S."/>
            <person name="Wink M."/>
        </authorList>
    </citation>
    <scope>NUCLEOTIDE SEQUENCE [LARGE SCALE GENOMIC DNA]</scope>
    <source>
        <strain evidence="2 3">647</strain>
    </source>
</reference>
<name>A0A364V951_9CORY</name>
<dbReference type="EMBL" id="QHCV01000002">
    <property type="protein sequence ID" value="RAV33096.1"/>
    <property type="molecule type" value="Genomic_DNA"/>
</dbReference>
<keyword evidence="1" id="KW-0812">Transmembrane</keyword>
<dbReference type="Proteomes" id="UP000251577">
    <property type="component" value="Unassembled WGS sequence"/>
</dbReference>
<sequence>MGQSMIDWLISVPVWIQTPLVVAIIIPVAGILAWGLYRLSAKALPLSEAERAYLAADKGTEQKEDSQ</sequence>
<organism evidence="2 3">
    <name type="scientific">Corynebacterium heidelbergense</name>
    <dbReference type="NCBI Taxonomy" id="2055947"/>
    <lineage>
        <taxon>Bacteria</taxon>
        <taxon>Bacillati</taxon>
        <taxon>Actinomycetota</taxon>
        <taxon>Actinomycetes</taxon>
        <taxon>Mycobacteriales</taxon>
        <taxon>Corynebacteriaceae</taxon>
        <taxon>Corynebacterium</taxon>
    </lineage>
</organism>
<gene>
    <name evidence="2" type="ORF">DLJ54_00280</name>
</gene>
<evidence type="ECO:0000256" key="1">
    <source>
        <dbReference type="SAM" id="Phobius"/>
    </source>
</evidence>